<accession>A0A2T8IA18</accession>
<dbReference type="EMBL" id="CM008053">
    <property type="protein sequence ID" value="PVH34515.1"/>
    <property type="molecule type" value="Genomic_DNA"/>
</dbReference>
<evidence type="ECO:0000313" key="2">
    <source>
        <dbReference type="EMBL" id="PVH34515.1"/>
    </source>
</evidence>
<feature type="compositionally biased region" description="Basic residues" evidence="1">
    <location>
        <begin position="179"/>
        <end position="192"/>
    </location>
</feature>
<name>A0A2T8IA18_9POAL</name>
<evidence type="ECO:0000256" key="1">
    <source>
        <dbReference type="SAM" id="MobiDB-lite"/>
    </source>
</evidence>
<protein>
    <submittedName>
        <fullName evidence="2">Uncharacterized protein</fullName>
    </submittedName>
</protein>
<sequence>MDNTRWLWLLDTGRGDDNVGRLWWLDRPKDAFAVDVEHAGGAVVGVKAGEGLAAEAARNGVVVICTARRIPRLLRRRLVGVSCAASGSLRPTRRATQWPASEARREGRPARRFLPAYGVDAGLDANARRGRGRPRCRRRRRARRCKIERETRSQAASAGNLARQRAGLSNLAVAGRSSASRRKRCKSAPFHRGRSLWSRARRPPLSKQVW</sequence>
<gene>
    <name evidence="2" type="ORF">PAHAL_8G236100</name>
</gene>
<dbReference type="Gramene" id="PVH34515">
    <property type="protein sequence ID" value="PVH34515"/>
    <property type="gene ID" value="PAHAL_8G236100"/>
</dbReference>
<dbReference type="AlphaFoldDB" id="A0A2T8IA18"/>
<reference evidence="2" key="1">
    <citation type="submission" date="2018-04" db="EMBL/GenBank/DDBJ databases">
        <title>WGS assembly of Panicum hallii.</title>
        <authorList>
            <person name="Lovell J."/>
            <person name="Jenkins J."/>
            <person name="Lowry D."/>
            <person name="Mamidi S."/>
            <person name="Sreedasyam A."/>
            <person name="Weng X."/>
            <person name="Barry K."/>
            <person name="Bonette J."/>
            <person name="Campitelli B."/>
            <person name="Daum C."/>
            <person name="Gordon S."/>
            <person name="Gould B."/>
            <person name="Lipzen A."/>
            <person name="Macqueen A."/>
            <person name="Palacio-Mejia J."/>
            <person name="Plott C."/>
            <person name="Shakirov E."/>
            <person name="Shu S."/>
            <person name="Yoshinaga Y."/>
            <person name="Zane M."/>
            <person name="Rokhsar D."/>
            <person name="Grimwood J."/>
            <person name="Schmutz J."/>
            <person name="Juenger T."/>
        </authorList>
    </citation>
    <scope>NUCLEOTIDE SEQUENCE [LARGE SCALE GENOMIC DNA]</scope>
    <source>
        <strain evidence="2">FIL2</strain>
    </source>
</reference>
<proteinExistence type="predicted"/>
<dbReference type="Proteomes" id="UP000243499">
    <property type="component" value="Chromosome 8"/>
</dbReference>
<feature type="region of interest" description="Disordered" evidence="1">
    <location>
        <begin position="124"/>
        <end position="192"/>
    </location>
</feature>
<feature type="compositionally biased region" description="Basic residues" evidence="1">
    <location>
        <begin position="128"/>
        <end position="144"/>
    </location>
</feature>
<organism evidence="2">
    <name type="scientific">Panicum hallii</name>
    <dbReference type="NCBI Taxonomy" id="206008"/>
    <lineage>
        <taxon>Eukaryota</taxon>
        <taxon>Viridiplantae</taxon>
        <taxon>Streptophyta</taxon>
        <taxon>Embryophyta</taxon>
        <taxon>Tracheophyta</taxon>
        <taxon>Spermatophyta</taxon>
        <taxon>Magnoliopsida</taxon>
        <taxon>Liliopsida</taxon>
        <taxon>Poales</taxon>
        <taxon>Poaceae</taxon>
        <taxon>PACMAD clade</taxon>
        <taxon>Panicoideae</taxon>
        <taxon>Panicodae</taxon>
        <taxon>Paniceae</taxon>
        <taxon>Panicinae</taxon>
        <taxon>Panicum</taxon>
        <taxon>Panicum sect. Panicum</taxon>
    </lineage>
</organism>